<dbReference type="NCBIfam" id="TIGR01740">
    <property type="entry name" value="pyrF"/>
    <property type="match status" value="1"/>
</dbReference>
<evidence type="ECO:0000313" key="10">
    <source>
        <dbReference type="EMBL" id="GAA0615877.1"/>
    </source>
</evidence>
<evidence type="ECO:0000256" key="8">
    <source>
        <dbReference type="RuleBase" id="RU000512"/>
    </source>
</evidence>
<comment type="catalytic activity">
    <reaction evidence="6 7 8">
        <text>orotidine 5'-phosphate + H(+) = UMP + CO2</text>
        <dbReference type="Rhea" id="RHEA:11596"/>
        <dbReference type="ChEBI" id="CHEBI:15378"/>
        <dbReference type="ChEBI" id="CHEBI:16526"/>
        <dbReference type="ChEBI" id="CHEBI:57538"/>
        <dbReference type="ChEBI" id="CHEBI:57865"/>
        <dbReference type="EC" id="4.1.1.23"/>
    </reaction>
</comment>
<feature type="binding site" evidence="7">
    <location>
        <position position="203"/>
    </location>
    <ligand>
        <name>substrate</name>
    </ligand>
</feature>
<proteinExistence type="inferred from homology"/>
<evidence type="ECO:0000256" key="5">
    <source>
        <dbReference type="ARBA" id="ARBA00023239"/>
    </source>
</evidence>
<name>A0ABP3RXK6_9CAUL</name>
<dbReference type="Gene3D" id="3.20.20.70">
    <property type="entry name" value="Aldolase class I"/>
    <property type="match status" value="1"/>
</dbReference>
<sequence>MTDHALTVDVAPNREPDPRLICALDVPTTDEARALVDRVQDAVGFYKIGLQLFATDGMSLARALKGDGRRVFLDWKLHDIGATVEKAAAGLAGAGCDLLTVHARPQVMTAARRGAEGSGLKVLGVTVLTSLSAEDVAADDHSLSPAELVELRVRQALDAGIDGVVSSPQEARRVREIATAAGRPDFLIVTPGIRPVGAAMDDQSRAATPEQALRDGATHLVVGRPITAAADPREAALAIAESIALI</sequence>
<feature type="binding site" evidence="7">
    <location>
        <position position="129"/>
    </location>
    <ligand>
        <name>substrate</name>
    </ligand>
</feature>
<dbReference type="InterPro" id="IPR013785">
    <property type="entry name" value="Aldolase_TIM"/>
</dbReference>
<dbReference type="Pfam" id="PF00215">
    <property type="entry name" value="OMPdecase"/>
    <property type="match status" value="1"/>
</dbReference>
<dbReference type="RefSeq" id="WP_343790950.1">
    <property type="nucleotide sequence ID" value="NZ_BAAAGA010000001.1"/>
</dbReference>
<feature type="binding site" evidence="7">
    <location>
        <position position="25"/>
    </location>
    <ligand>
        <name>substrate</name>
    </ligand>
</feature>
<dbReference type="PANTHER" id="PTHR32119">
    <property type="entry name" value="OROTIDINE 5'-PHOSPHATE DECARBOXYLASE"/>
    <property type="match status" value="1"/>
</dbReference>
<reference evidence="11" key="1">
    <citation type="journal article" date="2019" name="Int. J. Syst. Evol. Microbiol.">
        <title>The Global Catalogue of Microorganisms (GCM) 10K type strain sequencing project: providing services to taxonomists for standard genome sequencing and annotation.</title>
        <authorList>
            <consortium name="The Broad Institute Genomics Platform"/>
            <consortium name="The Broad Institute Genome Sequencing Center for Infectious Disease"/>
            <person name="Wu L."/>
            <person name="Ma J."/>
        </authorList>
    </citation>
    <scope>NUCLEOTIDE SEQUENCE [LARGE SCALE GENOMIC DNA]</scope>
    <source>
        <strain evidence="11">JCM 12928</strain>
    </source>
</reference>
<dbReference type="InterPro" id="IPR018089">
    <property type="entry name" value="OMPdecase_AS"/>
</dbReference>
<feature type="binding site" evidence="7">
    <location>
        <position position="223"/>
    </location>
    <ligand>
        <name>substrate</name>
    </ligand>
</feature>
<feature type="binding site" evidence="7">
    <location>
        <position position="224"/>
    </location>
    <ligand>
        <name>substrate</name>
    </ligand>
</feature>
<dbReference type="InterPro" id="IPR001754">
    <property type="entry name" value="OMPdeCOase_dom"/>
</dbReference>
<feature type="binding site" evidence="7">
    <location>
        <position position="47"/>
    </location>
    <ligand>
        <name>substrate</name>
    </ligand>
</feature>
<comment type="subunit">
    <text evidence="7">Homodimer.</text>
</comment>
<gene>
    <name evidence="7 10" type="primary">pyrF</name>
    <name evidence="10" type="ORF">GCM10009422_08750</name>
</gene>
<keyword evidence="4 7" id="KW-0665">Pyrimidine biosynthesis</keyword>
<keyword evidence="3 7" id="KW-0210">Decarboxylase</keyword>
<accession>A0ABP3RXK6</accession>
<evidence type="ECO:0000256" key="2">
    <source>
        <dbReference type="ARBA" id="ARBA00004861"/>
    </source>
</evidence>
<evidence type="ECO:0000313" key="11">
    <source>
        <dbReference type="Proteomes" id="UP001501352"/>
    </source>
</evidence>
<dbReference type="EMBL" id="BAAAGA010000001">
    <property type="protein sequence ID" value="GAA0615877.1"/>
    <property type="molecule type" value="Genomic_DNA"/>
</dbReference>
<dbReference type="SUPFAM" id="SSF51366">
    <property type="entry name" value="Ribulose-phoshate binding barrel"/>
    <property type="match status" value="1"/>
</dbReference>
<evidence type="ECO:0000256" key="7">
    <source>
        <dbReference type="HAMAP-Rule" id="MF_01200"/>
    </source>
</evidence>
<dbReference type="EC" id="4.1.1.23" evidence="7"/>
<feature type="domain" description="Orotidine 5'-phosphate decarboxylase" evidence="9">
    <location>
        <begin position="19"/>
        <end position="239"/>
    </location>
</feature>
<dbReference type="NCBIfam" id="NF001273">
    <property type="entry name" value="PRK00230.1"/>
    <property type="match status" value="1"/>
</dbReference>
<feature type="active site" description="Proton donor" evidence="7">
    <location>
        <position position="76"/>
    </location>
</feature>
<keyword evidence="11" id="KW-1185">Reference proteome</keyword>
<comment type="pathway">
    <text evidence="2 7 8">Pyrimidine metabolism; UMP biosynthesis via de novo pathway; UMP from orotate: step 2/2.</text>
</comment>
<dbReference type="InterPro" id="IPR047596">
    <property type="entry name" value="OMPdecase_bac"/>
</dbReference>
<comment type="caution">
    <text evidence="10">The sequence shown here is derived from an EMBL/GenBank/DDBJ whole genome shotgun (WGS) entry which is preliminary data.</text>
</comment>
<evidence type="ECO:0000256" key="3">
    <source>
        <dbReference type="ARBA" id="ARBA00022793"/>
    </source>
</evidence>
<organism evidence="10 11">
    <name type="scientific">Brevundimonas kwangchunensis</name>
    <dbReference type="NCBI Taxonomy" id="322163"/>
    <lineage>
        <taxon>Bacteria</taxon>
        <taxon>Pseudomonadati</taxon>
        <taxon>Pseudomonadota</taxon>
        <taxon>Alphaproteobacteria</taxon>
        <taxon>Caulobacterales</taxon>
        <taxon>Caulobacteraceae</taxon>
        <taxon>Brevundimonas</taxon>
    </lineage>
</organism>
<feature type="binding site" evidence="7">
    <location>
        <position position="194"/>
    </location>
    <ligand>
        <name>substrate</name>
    </ligand>
</feature>
<dbReference type="CDD" id="cd04725">
    <property type="entry name" value="OMP_decarboxylase_like"/>
    <property type="match status" value="1"/>
</dbReference>
<comment type="function">
    <text evidence="1 7">Catalyzes the decarboxylation of orotidine 5'-monophosphate (OMP) to uridine 5'-monophosphate (UMP).</text>
</comment>
<comment type="similarity">
    <text evidence="7">Belongs to the OMP decarboxylase family. Type 1 subfamily.</text>
</comment>
<evidence type="ECO:0000259" key="9">
    <source>
        <dbReference type="SMART" id="SM00934"/>
    </source>
</evidence>
<keyword evidence="5 7" id="KW-0456">Lyase</keyword>
<dbReference type="PANTHER" id="PTHR32119:SF2">
    <property type="entry name" value="OROTIDINE 5'-PHOSPHATE DECARBOXYLASE"/>
    <property type="match status" value="1"/>
</dbReference>
<dbReference type="HAMAP" id="MF_01200_B">
    <property type="entry name" value="OMPdecase_type1_B"/>
    <property type="match status" value="1"/>
</dbReference>
<evidence type="ECO:0000256" key="6">
    <source>
        <dbReference type="ARBA" id="ARBA00049157"/>
    </source>
</evidence>
<dbReference type="InterPro" id="IPR014732">
    <property type="entry name" value="OMPdecase"/>
</dbReference>
<dbReference type="SMART" id="SM00934">
    <property type="entry name" value="OMPdecase"/>
    <property type="match status" value="1"/>
</dbReference>
<evidence type="ECO:0000256" key="4">
    <source>
        <dbReference type="ARBA" id="ARBA00022975"/>
    </source>
</evidence>
<evidence type="ECO:0000256" key="1">
    <source>
        <dbReference type="ARBA" id="ARBA00002356"/>
    </source>
</evidence>
<feature type="binding site" evidence="7">
    <location>
        <begin position="74"/>
        <end position="83"/>
    </location>
    <ligand>
        <name>substrate</name>
    </ligand>
</feature>
<protein>
    <recommendedName>
        <fullName evidence="7">Orotidine 5'-phosphate decarboxylase</fullName>
        <ecNumber evidence="7">4.1.1.23</ecNumber>
    </recommendedName>
    <alternativeName>
        <fullName evidence="7">OMP decarboxylase</fullName>
        <shortName evidence="7">OMPDCase</shortName>
        <shortName evidence="7">OMPdecase</shortName>
    </alternativeName>
</protein>
<dbReference type="PROSITE" id="PS00156">
    <property type="entry name" value="OMPDECASE"/>
    <property type="match status" value="1"/>
</dbReference>
<dbReference type="InterPro" id="IPR011060">
    <property type="entry name" value="RibuloseP-bd_barrel"/>
</dbReference>
<dbReference type="Proteomes" id="UP001501352">
    <property type="component" value="Unassembled WGS sequence"/>
</dbReference>